<comment type="caution">
    <text evidence="2">The sequence shown here is derived from an EMBL/GenBank/DDBJ whole genome shotgun (WGS) entry which is preliminary data.</text>
</comment>
<feature type="transmembrane region" description="Helical" evidence="1">
    <location>
        <begin position="21"/>
        <end position="39"/>
    </location>
</feature>
<keyword evidence="1" id="KW-0472">Membrane</keyword>
<feature type="transmembrane region" description="Helical" evidence="1">
    <location>
        <begin position="45"/>
        <end position="68"/>
    </location>
</feature>
<dbReference type="RefSeq" id="WP_101291224.1">
    <property type="nucleotide sequence ID" value="NZ_FOUQ01000010.1"/>
</dbReference>
<keyword evidence="3" id="KW-1185">Reference proteome</keyword>
<gene>
    <name evidence="2" type="ORF">CXZ10_20430</name>
</gene>
<protein>
    <submittedName>
        <fullName evidence="2">Uncharacterized protein</fullName>
    </submittedName>
</protein>
<dbReference type="OrthoDB" id="8452947at2"/>
<proteinExistence type="predicted"/>
<dbReference type="InterPro" id="IPR057700">
    <property type="entry name" value="DUF7940"/>
</dbReference>
<evidence type="ECO:0000313" key="2">
    <source>
        <dbReference type="EMBL" id="PKR87413.1"/>
    </source>
</evidence>
<keyword evidence="1" id="KW-1133">Transmembrane helix</keyword>
<dbReference type="EMBL" id="PJNW01000019">
    <property type="protein sequence ID" value="PKR87413.1"/>
    <property type="molecule type" value="Genomic_DNA"/>
</dbReference>
<evidence type="ECO:0000256" key="1">
    <source>
        <dbReference type="SAM" id="Phobius"/>
    </source>
</evidence>
<reference evidence="2 3" key="1">
    <citation type="submission" date="2017-12" db="EMBL/GenBank/DDBJ databases">
        <title>Anaerobic carbon monoxide metabolism by Pleomorphomonas carboxyditropha sp. nov., a new mesophilic hydrogenogenic carboxidotroph.</title>
        <authorList>
            <person name="Esquivel-Elizondo S."/>
            <person name="Krajmalnik-Brown R."/>
        </authorList>
    </citation>
    <scope>NUCLEOTIDE SEQUENCE [LARGE SCALE GENOMIC DNA]</scope>
    <source>
        <strain evidence="2 3">R5-392</strain>
    </source>
</reference>
<name>A0A1I4V5N0_9HYPH</name>
<keyword evidence="1" id="KW-0812">Transmembrane</keyword>
<dbReference type="Proteomes" id="UP000233491">
    <property type="component" value="Unassembled WGS sequence"/>
</dbReference>
<accession>A0A1I4V5N0</accession>
<organism evidence="2 3">
    <name type="scientific">Pleomorphomonas diazotrophica</name>
    <dbReference type="NCBI Taxonomy" id="1166257"/>
    <lineage>
        <taxon>Bacteria</taxon>
        <taxon>Pseudomonadati</taxon>
        <taxon>Pseudomonadota</taxon>
        <taxon>Alphaproteobacteria</taxon>
        <taxon>Hyphomicrobiales</taxon>
        <taxon>Pleomorphomonadaceae</taxon>
        <taxon>Pleomorphomonas</taxon>
    </lineage>
</organism>
<dbReference type="AlphaFoldDB" id="A0A1I4V5N0"/>
<evidence type="ECO:0000313" key="3">
    <source>
        <dbReference type="Proteomes" id="UP000233491"/>
    </source>
</evidence>
<dbReference type="Pfam" id="PF25612">
    <property type="entry name" value="DUF7940"/>
    <property type="match status" value="1"/>
</dbReference>
<sequence length="77" mass="8349">MKRPRLVPNARRVLRHSWTSHILIAGGLLTAAEAVLPYLAGAELIPAAAFPFVAFGVVFAAFVARYVLQEALHHGDD</sequence>